<dbReference type="Proteomes" id="UP000233551">
    <property type="component" value="Unassembled WGS sequence"/>
</dbReference>
<evidence type="ECO:0000313" key="1">
    <source>
        <dbReference type="EMBL" id="PKI61218.1"/>
    </source>
</evidence>
<gene>
    <name evidence="1" type="ORF">CRG98_018366</name>
</gene>
<sequence length="78" mass="8689">MTLDHLYKIYWGIPGPHALDRIARLGSVHLPRGCVTDTCENESPLPVYNPQVEGRIGKSKFGGSRYVRAYIPHALSVL</sequence>
<comment type="caution">
    <text evidence="1">The sequence shown here is derived from an EMBL/GenBank/DDBJ whole genome shotgun (WGS) entry which is preliminary data.</text>
</comment>
<proteinExistence type="predicted"/>
<reference evidence="1 2" key="1">
    <citation type="submission" date="2017-11" db="EMBL/GenBank/DDBJ databases">
        <title>De-novo sequencing of pomegranate (Punica granatum L.) genome.</title>
        <authorList>
            <person name="Akparov Z."/>
            <person name="Amiraslanov A."/>
            <person name="Hajiyeva S."/>
            <person name="Abbasov M."/>
            <person name="Kaur K."/>
            <person name="Hamwieh A."/>
            <person name="Solovyev V."/>
            <person name="Salamov A."/>
            <person name="Braich B."/>
            <person name="Kosarev P."/>
            <person name="Mahmoud A."/>
            <person name="Hajiyev E."/>
            <person name="Babayeva S."/>
            <person name="Izzatullayeva V."/>
            <person name="Mammadov A."/>
            <person name="Mammadov A."/>
            <person name="Sharifova S."/>
            <person name="Ojaghi J."/>
            <person name="Eynullazada K."/>
            <person name="Bayramov B."/>
            <person name="Abdulazimova A."/>
            <person name="Shahmuradov I."/>
        </authorList>
    </citation>
    <scope>NUCLEOTIDE SEQUENCE [LARGE SCALE GENOMIC DNA]</scope>
    <source>
        <strain evidence="2">cv. AG2017</strain>
        <tissue evidence="1">Leaf</tissue>
    </source>
</reference>
<accession>A0A2I0JY01</accession>
<dbReference type="EMBL" id="PGOL01001064">
    <property type="protein sequence ID" value="PKI61218.1"/>
    <property type="molecule type" value="Genomic_DNA"/>
</dbReference>
<keyword evidence="2" id="KW-1185">Reference proteome</keyword>
<name>A0A2I0JY01_PUNGR</name>
<evidence type="ECO:0000313" key="2">
    <source>
        <dbReference type="Proteomes" id="UP000233551"/>
    </source>
</evidence>
<dbReference type="AlphaFoldDB" id="A0A2I0JY01"/>
<protein>
    <submittedName>
        <fullName evidence="1">Uncharacterized protein</fullName>
    </submittedName>
</protein>
<organism evidence="1 2">
    <name type="scientific">Punica granatum</name>
    <name type="common">Pomegranate</name>
    <dbReference type="NCBI Taxonomy" id="22663"/>
    <lineage>
        <taxon>Eukaryota</taxon>
        <taxon>Viridiplantae</taxon>
        <taxon>Streptophyta</taxon>
        <taxon>Embryophyta</taxon>
        <taxon>Tracheophyta</taxon>
        <taxon>Spermatophyta</taxon>
        <taxon>Magnoliopsida</taxon>
        <taxon>eudicotyledons</taxon>
        <taxon>Gunneridae</taxon>
        <taxon>Pentapetalae</taxon>
        <taxon>rosids</taxon>
        <taxon>malvids</taxon>
        <taxon>Myrtales</taxon>
        <taxon>Lythraceae</taxon>
        <taxon>Punica</taxon>
    </lineage>
</organism>